<evidence type="ECO:0000256" key="1">
    <source>
        <dbReference type="SAM" id="Coils"/>
    </source>
</evidence>
<dbReference type="OrthoDB" id="24683at2759"/>
<dbReference type="AlphaFoldDB" id="A0A504XTI8"/>
<dbReference type="GO" id="GO:0000166">
    <property type="term" value="F:nucleotide binding"/>
    <property type="evidence" value="ECO:0007669"/>
    <property type="project" value="InterPro"/>
</dbReference>
<protein>
    <submittedName>
        <fullName evidence="2">Uncharacterized protein</fullName>
    </submittedName>
</protein>
<dbReference type="STRING" id="46835.A0A504XTI8"/>
<evidence type="ECO:0000313" key="2">
    <source>
        <dbReference type="EMBL" id="TPP50899.1"/>
    </source>
</evidence>
<dbReference type="SUPFAM" id="SSF46589">
    <property type="entry name" value="tRNA-binding arm"/>
    <property type="match status" value="1"/>
</dbReference>
<dbReference type="Proteomes" id="UP000316759">
    <property type="component" value="Unassembled WGS sequence"/>
</dbReference>
<evidence type="ECO:0000313" key="3">
    <source>
        <dbReference type="Proteomes" id="UP000316759"/>
    </source>
</evidence>
<accession>A0A504XTI8</accession>
<name>A0A504XTI8_FASGI</name>
<proteinExistence type="predicted"/>
<sequence>MFRLWGRCRMLSLSDVLGSHISQLSHGRVYSTTPLSSVTESAGPTHDESDLDSLIRVLSPAGSAMFSENMHFSPVVFPDPVLDWGRMRRSLSARNRIPTMKLEHLEKMAQEMNRINQEIASMEQSRKSVKIHFPSEDNNEELREEARLLRSRQRELKTSLHELSFRFQKQTLSFPNYVHEAYLVGRAFPACVCVLGLAGTFLTDQLAALEQTLLARTHLDWLTTWSSTCRVYPLALSDFARGPAVEGASWPTVDRVS</sequence>
<keyword evidence="3" id="KW-1185">Reference proteome</keyword>
<dbReference type="EMBL" id="SUNJ01015591">
    <property type="protein sequence ID" value="TPP50899.1"/>
    <property type="molecule type" value="Genomic_DNA"/>
</dbReference>
<reference evidence="2 3" key="1">
    <citation type="submission" date="2019-04" db="EMBL/GenBank/DDBJ databases">
        <title>Annotation for the trematode Fasciola gigantica.</title>
        <authorList>
            <person name="Choi Y.-J."/>
        </authorList>
    </citation>
    <scope>NUCLEOTIDE SEQUENCE [LARGE SCALE GENOMIC DNA]</scope>
    <source>
        <strain evidence="2">Uganda_cow_1</strain>
    </source>
</reference>
<feature type="coiled-coil region" evidence="1">
    <location>
        <begin position="105"/>
        <end position="159"/>
    </location>
</feature>
<dbReference type="InterPro" id="IPR010978">
    <property type="entry name" value="tRNA-bd_arm"/>
</dbReference>
<keyword evidence="1" id="KW-0175">Coiled coil</keyword>
<gene>
    <name evidence="2" type="ORF">FGIG_08979</name>
</gene>
<comment type="caution">
    <text evidence="2">The sequence shown here is derived from an EMBL/GenBank/DDBJ whole genome shotgun (WGS) entry which is preliminary data.</text>
</comment>
<organism evidence="2 3">
    <name type="scientific">Fasciola gigantica</name>
    <name type="common">Giant liver fluke</name>
    <dbReference type="NCBI Taxonomy" id="46835"/>
    <lineage>
        <taxon>Eukaryota</taxon>
        <taxon>Metazoa</taxon>
        <taxon>Spiralia</taxon>
        <taxon>Lophotrochozoa</taxon>
        <taxon>Platyhelminthes</taxon>
        <taxon>Trematoda</taxon>
        <taxon>Digenea</taxon>
        <taxon>Plagiorchiida</taxon>
        <taxon>Echinostomata</taxon>
        <taxon>Echinostomatoidea</taxon>
        <taxon>Fasciolidae</taxon>
        <taxon>Fasciola</taxon>
    </lineage>
</organism>